<dbReference type="RefSeq" id="WP_245983395.1">
    <property type="nucleotide sequence ID" value="NZ_MCHY01000007.1"/>
</dbReference>
<dbReference type="PANTHER" id="PTHR30388">
    <property type="entry name" value="ALDEHYDE OXIDOREDUCTASE MOLYBDENUM COFACTOR ASSEMBLY PROTEIN"/>
    <property type="match status" value="1"/>
</dbReference>
<reference evidence="3 4" key="1">
    <citation type="submission" date="2016-08" db="EMBL/GenBank/DDBJ databases">
        <title>Novel Firmicute Genomes.</title>
        <authorList>
            <person name="Poppleton D.I."/>
            <person name="Gribaldo S."/>
        </authorList>
    </citation>
    <scope>NUCLEOTIDE SEQUENCE [LARGE SCALE GENOMIC DNA]</scope>
    <source>
        <strain evidence="3 4">RAOx-1</strain>
    </source>
</reference>
<accession>A0A419SMB2</accession>
<gene>
    <name evidence="3" type="ORF">BEP19_03955</name>
</gene>
<dbReference type="InterPro" id="IPR052698">
    <property type="entry name" value="MoCofactor_Util/Proc"/>
</dbReference>
<evidence type="ECO:0000259" key="2">
    <source>
        <dbReference type="Pfam" id="PF13478"/>
    </source>
</evidence>
<organism evidence="3 4">
    <name type="scientific">Ammoniphilus oxalaticus</name>
    <dbReference type="NCBI Taxonomy" id="66863"/>
    <lineage>
        <taxon>Bacteria</taxon>
        <taxon>Bacillati</taxon>
        <taxon>Bacillota</taxon>
        <taxon>Bacilli</taxon>
        <taxon>Bacillales</taxon>
        <taxon>Paenibacillaceae</taxon>
        <taxon>Aneurinibacillus group</taxon>
        <taxon>Ammoniphilus</taxon>
    </lineage>
</organism>
<sequence>MTITLQTVKENPHQTFALVTIIGVIGSAYRREGAKMLISGDGQLYGMVSSGCLEEDLRAHAEDTLKSNQTKIVMYDLRHEDDLSWGRGIGCNGSIKTLVEPIKWDASWTQVDQWLQQGKSVVSITPLHGDMARPRVFWTDEEQLCLGDIDGSLLALKPETETLIERGIKLDLLGDVLFEVYHPKDPLYIFGAGVDVEPLVCLLSSLHFEITLIDPRENRCNVTHFPKANRHVVQHPVTFLDEYSLSERSYVIVMTHSFEWDQQIIQRLFHVPLGYVGVLGPRQRTTRLLSGKLIPSWLHTPIGLPLQAEGAEEISVSIAAELLKIRNHRRKSRSGRSSSV</sequence>
<dbReference type="Proteomes" id="UP000284219">
    <property type="component" value="Unassembled WGS sequence"/>
</dbReference>
<dbReference type="EMBL" id="MCHY01000007">
    <property type="protein sequence ID" value="RKD25146.1"/>
    <property type="molecule type" value="Genomic_DNA"/>
</dbReference>
<dbReference type="Pfam" id="PF02625">
    <property type="entry name" value="XdhC_CoxI"/>
    <property type="match status" value="1"/>
</dbReference>
<comment type="caution">
    <text evidence="3">The sequence shown here is derived from an EMBL/GenBank/DDBJ whole genome shotgun (WGS) entry which is preliminary data.</text>
</comment>
<evidence type="ECO:0000313" key="4">
    <source>
        <dbReference type="Proteomes" id="UP000284219"/>
    </source>
</evidence>
<name>A0A419SMB2_9BACL</name>
<dbReference type="PANTHER" id="PTHR30388:SF6">
    <property type="entry name" value="XANTHINE DEHYDROGENASE SUBUNIT A-RELATED"/>
    <property type="match status" value="1"/>
</dbReference>
<evidence type="ECO:0008006" key="5">
    <source>
        <dbReference type="Google" id="ProtNLM"/>
    </source>
</evidence>
<dbReference type="Pfam" id="PF13478">
    <property type="entry name" value="XdhC_C"/>
    <property type="match status" value="1"/>
</dbReference>
<evidence type="ECO:0000313" key="3">
    <source>
        <dbReference type="EMBL" id="RKD25146.1"/>
    </source>
</evidence>
<proteinExistence type="predicted"/>
<protein>
    <recommendedName>
        <fullName evidence="5">Xanthine dehydrogenase</fullName>
    </recommendedName>
</protein>
<dbReference type="InterPro" id="IPR003777">
    <property type="entry name" value="XdhC_CoxI"/>
</dbReference>
<dbReference type="AlphaFoldDB" id="A0A419SMB2"/>
<dbReference type="InterPro" id="IPR027051">
    <property type="entry name" value="XdhC_Rossmann_dom"/>
</dbReference>
<keyword evidence="4" id="KW-1185">Reference proteome</keyword>
<dbReference type="Gene3D" id="3.40.50.720">
    <property type="entry name" value="NAD(P)-binding Rossmann-like Domain"/>
    <property type="match status" value="1"/>
</dbReference>
<evidence type="ECO:0000259" key="1">
    <source>
        <dbReference type="Pfam" id="PF02625"/>
    </source>
</evidence>
<feature type="domain" description="XdhC- CoxI" evidence="1">
    <location>
        <begin position="13"/>
        <end position="76"/>
    </location>
</feature>
<feature type="domain" description="XdhC Rossmann" evidence="2">
    <location>
        <begin position="187"/>
        <end position="322"/>
    </location>
</feature>